<proteinExistence type="predicted"/>
<gene>
    <name evidence="1" type="ORF">METZ01_LOCUS167423</name>
</gene>
<name>A0A382BLS1_9ZZZZ</name>
<sequence>MSETEYNLHNRHDIPKDYKCCWNCHYMKWMVGIGQGVRCSKPANAHRVFREKWGKDDIIGDTTRPKLPVIPGIARFCEHYTNKTERAKHRAKYIELYAHDRQISLSEAEEEVGWE</sequence>
<accession>A0A382BLS1</accession>
<reference evidence="1" key="1">
    <citation type="submission" date="2018-05" db="EMBL/GenBank/DDBJ databases">
        <authorList>
            <person name="Lanie J.A."/>
            <person name="Ng W.-L."/>
            <person name="Kazmierczak K.M."/>
            <person name="Andrzejewski T.M."/>
            <person name="Davidsen T.M."/>
            <person name="Wayne K.J."/>
            <person name="Tettelin H."/>
            <person name="Glass J.I."/>
            <person name="Rusch D."/>
            <person name="Podicherti R."/>
            <person name="Tsui H.-C.T."/>
            <person name="Winkler M.E."/>
        </authorList>
    </citation>
    <scope>NUCLEOTIDE SEQUENCE</scope>
</reference>
<dbReference type="AlphaFoldDB" id="A0A382BLS1"/>
<organism evidence="1">
    <name type="scientific">marine metagenome</name>
    <dbReference type="NCBI Taxonomy" id="408172"/>
    <lineage>
        <taxon>unclassified sequences</taxon>
        <taxon>metagenomes</taxon>
        <taxon>ecological metagenomes</taxon>
    </lineage>
</organism>
<protein>
    <submittedName>
        <fullName evidence="1">Uncharacterized protein</fullName>
    </submittedName>
</protein>
<dbReference type="EMBL" id="UINC01030336">
    <property type="protein sequence ID" value="SVB14569.1"/>
    <property type="molecule type" value="Genomic_DNA"/>
</dbReference>
<evidence type="ECO:0000313" key="1">
    <source>
        <dbReference type="EMBL" id="SVB14569.1"/>
    </source>
</evidence>